<dbReference type="Pfam" id="PF20167">
    <property type="entry name" value="Transposase_32"/>
    <property type="match status" value="1"/>
</dbReference>
<dbReference type="Proteomes" id="UP000187609">
    <property type="component" value="Unassembled WGS sequence"/>
</dbReference>
<feature type="domain" description="Putative plant transposon protein" evidence="2">
    <location>
        <begin position="111"/>
        <end position="191"/>
    </location>
</feature>
<protein>
    <recommendedName>
        <fullName evidence="2">Putative plant transposon protein domain-containing protein</fullName>
    </recommendedName>
</protein>
<reference evidence="3" key="1">
    <citation type="submission" date="2016-11" db="EMBL/GenBank/DDBJ databases">
        <title>The genome of Nicotiana attenuata.</title>
        <authorList>
            <person name="Xu S."/>
            <person name="Brockmoeller T."/>
            <person name="Gaquerel E."/>
            <person name="Navarro A."/>
            <person name="Kuhl H."/>
            <person name="Gase K."/>
            <person name="Ling Z."/>
            <person name="Zhou W."/>
            <person name="Kreitzer C."/>
            <person name="Stanke M."/>
            <person name="Tang H."/>
            <person name="Lyons E."/>
            <person name="Pandey P."/>
            <person name="Pandey S.P."/>
            <person name="Timmermann B."/>
            <person name="Baldwin I.T."/>
        </authorList>
    </citation>
    <scope>NUCLEOTIDE SEQUENCE [LARGE SCALE GENOMIC DNA]</scope>
    <source>
        <strain evidence="3">UT</strain>
    </source>
</reference>
<feature type="region of interest" description="Disordered" evidence="1">
    <location>
        <begin position="1"/>
        <end position="40"/>
    </location>
</feature>
<evidence type="ECO:0000313" key="4">
    <source>
        <dbReference type="Proteomes" id="UP000187609"/>
    </source>
</evidence>
<feature type="compositionally biased region" description="Acidic residues" evidence="1">
    <location>
        <begin position="308"/>
        <end position="318"/>
    </location>
</feature>
<gene>
    <name evidence="3" type="ORF">A4A49_12394</name>
</gene>
<dbReference type="EMBL" id="MJEQ01000717">
    <property type="protein sequence ID" value="OIT34401.1"/>
    <property type="molecule type" value="Genomic_DNA"/>
</dbReference>
<organism evidence="3 4">
    <name type="scientific">Nicotiana attenuata</name>
    <name type="common">Coyote tobacco</name>
    <dbReference type="NCBI Taxonomy" id="49451"/>
    <lineage>
        <taxon>Eukaryota</taxon>
        <taxon>Viridiplantae</taxon>
        <taxon>Streptophyta</taxon>
        <taxon>Embryophyta</taxon>
        <taxon>Tracheophyta</taxon>
        <taxon>Spermatophyta</taxon>
        <taxon>Magnoliopsida</taxon>
        <taxon>eudicotyledons</taxon>
        <taxon>Gunneridae</taxon>
        <taxon>Pentapetalae</taxon>
        <taxon>asterids</taxon>
        <taxon>lamiids</taxon>
        <taxon>Solanales</taxon>
        <taxon>Solanaceae</taxon>
        <taxon>Nicotianoideae</taxon>
        <taxon>Nicotianeae</taxon>
        <taxon>Nicotiana</taxon>
    </lineage>
</organism>
<sequence>MPPRKDTGKGKATTTSQAKAKATSAPLPKKRKGGEATSSMTGAQAVAAVAVMRQQPPGQWEFGINSIPPHTRDWYKRCRPKHIHLEGAIQERSVKAKYPAIWKGIQDLGLSYVFKNTGDINLNLVREFYAGFDPQDNEELVPIRGRLIDFSAKAICDFLGSPNVPVEPLEQFIRRPTYRELRHTLCGHEGVEEEPDFDHTIDKLIRQTDITNLWLKDEAGTPSLTCAERNACDDSFMAHLYGMMDLQLRIGGRPATSEERTDLEQRYPLNAHAQQLVGVGEGYRLPADEDVNTPKQFEAEPMQSDGEGGGDDGEDEHDEEWRASEDDDAA</sequence>
<proteinExistence type="predicted"/>
<dbReference type="InterPro" id="IPR046796">
    <property type="entry name" value="Transposase_32_dom"/>
</dbReference>
<feature type="region of interest" description="Disordered" evidence="1">
    <location>
        <begin position="283"/>
        <end position="330"/>
    </location>
</feature>
<comment type="caution">
    <text evidence="3">The sequence shown here is derived from an EMBL/GenBank/DDBJ whole genome shotgun (WGS) entry which is preliminary data.</text>
</comment>
<evidence type="ECO:0000259" key="2">
    <source>
        <dbReference type="Pfam" id="PF20167"/>
    </source>
</evidence>
<dbReference type="AlphaFoldDB" id="A0A314KY01"/>
<feature type="compositionally biased region" description="Low complexity" evidence="1">
    <location>
        <begin position="10"/>
        <end position="25"/>
    </location>
</feature>
<name>A0A314KY01_NICAT</name>
<keyword evidence="4" id="KW-1185">Reference proteome</keyword>
<evidence type="ECO:0000256" key="1">
    <source>
        <dbReference type="SAM" id="MobiDB-lite"/>
    </source>
</evidence>
<evidence type="ECO:0000313" key="3">
    <source>
        <dbReference type="EMBL" id="OIT34401.1"/>
    </source>
</evidence>
<dbReference type="Gramene" id="OIT34401">
    <property type="protein sequence ID" value="OIT34401"/>
    <property type="gene ID" value="A4A49_12394"/>
</dbReference>
<accession>A0A314KY01</accession>